<sequence>MSSSKLVIDKLEKLFSELSVILEENKKGDIDYQISEVRYVINILNECQNNNYIDFDDVINEIKLIYSNLYPPRGGLSDFFIWKADFNERVKANEPLGRIGDELWEMLK</sequence>
<dbReference type="EMBL" id="QVOD01000046">
    <property type="protein sequence ID" value="RFT63514.1"/>
    <property type="molecule type" value="Genomic_DNA"/>
</dbReference>
<dbReference type="RefSeq" id="WP_042984571.1">
    <property type="nucleotide sequence ID" value="NZ_JMQC01000009.1"/>
</dbReference>
<evidence type="ECO:0000313" key="2">
    <source>
        <dbReference type="EMBL" id="RFT63514.1"/>
    </source>
</evidence>
<comment type="caution">
    <text evidence="1">The sequence shown here is derived from an EMBL/GenBank/DDBJ whole genome shotgun (WGS) entry which is preliminary data.</text>
</comment>
<dbReference type="Proteomes" id="UP000264294">
    <property type="component" value="Unassembled WGS sequence"/>
</dbReference>
<dbReference type="AlphaFoldDB" id="A0A090YAZ9"/>
<dbReference type="EMBL" id="JMQC01000009">
    <property type="protein sequence ID" value="KFM95629.1"/>
    <property type="molecule type" value="Genomic_DNA"/>
</dbReference>
<protein>
    <submittedName>
        <fullName evidence="1">Uncharacterized protein</fullName>
    </submittedName>
</protein>
<dbReference type="PATRIC" id="fig|1405.8.peg.5639"/>
<keyword evidence="4" id="KW-1185">Reference proteome</keyword>
<reference evidence="2 4" key="2">
    <citation type="submission" date="2018-08" db="EMBL/GenBank/DDBJ databases">
        <title>Bacillus clarus sp. nov. strain PS00077A.</title>
        <authorList>
            <person name="Mendez Acevedo M."/>
            <person name="Carroll L."/>
            <person name="Mukherjee M."/>
            <person name="Wiedmann M."/>
            <person name="Kovac J."/>
        </authorList>
    </citation>
    <scope>NUCLEOTIDE SEQUENCE [LARGE SCALE GENOMIC DNA]</scope>
    <source>
        <strain evidence="2 4">PS00077A</strain>
    </source>
</reference>
<name>A0A090YAZ9_9BACI</name>
<accession>A0A090YAZ9</accession>
<evidence type="ECO:0000313" key="3">
    <source>
        <dbReference type="Proteomes" id="UP000029389"/>
    </source>
</evidence>
<gene>
    <name evidence="2" type="ORF">D0U04_24935</name>
    <name evidence="1" type="ORF">DJ93_5465</name>
</gene>
<proteinExistence type="predicted"/>
<evidence type="ECO:0000313" key="4">
    <source>
        <dbReference type="Proteomes" id="UP000264294"/>
    </source>
</evidence>
<dbReference type="Proteomes" id="UP000029389">
    <property type="component" value="Unassembled WGS sequence"/>
</dbReference>
<reference evidence="1 3" key="1">
    <citation type="submission" date="2014-04" db="EMBL/GenBank/DDBJ databases">
        <authorList>
            <person name="Bishop-Lilly K.A."/>
            <person name="Broomall S.M."/>
            <person name="Chain P.S."/>
            <person name="Chertkov O."/>
            <person name="Coyne S.R."/>
            <person name="Daligault H.E."/>
            <person name="Davenport K.W."/>
            <person name="Erkkila T."/>
            <person name="Frey K.G."/>
            <person name="Gibbons H.S."/>
            <person name="Gu W."/>
            <person name="Jaissle J."/>
            <person name="Johnson S.L."/>
            <person name="Koroleva G.I."/>
            <person name="Ladner J.T."/>
            <person name="Lo C.-C."/>
            <person name="Minogue T.D."/>
            <person name="Munk C."/>
            <person name="Palacios G.F."/>
            <person name="Redden C.L."/>
            <person name="Rosenzweig C.N."/>
            <person name="Scholz M.B."/>
            <person name="Teshima H."/>
            <person name="Xu Y."/>
        </authorList>
    </citation>
    <scope>NUCLEOTIDE SEQUENCE [LARGE SCALE GENOMIC DNA]</scope>
    <source>
        <strain evidence="1 3">BHP</strain>
    </source>
</reference>
<evidence type="ECO:0000313" key="1">
    <source>
        <dbReference type="EMBL" id="KFM95629.1"/>
    </source>
</evidence>
<organism evidence="1 3">
    <name type="scientific">Bacillus clarus</name>
    <dbReference type="NCBI Taxonomy" id="2338372"/>
    <lineage>
        <taxon>Bacteria</taxon>
        <taxon>Bacillati</taxon>
        <taxon>Bacillota</taxon>
        <taxon>Bacilli</taxon>
        <taxon>Bacillales</taxon>
        <taxon>Bacillaceae</taxon>
        <taxon>Bacillus</taxon>
        <taxon>Bacillus cereus group</taxon>
    </lineage>
</organism>